<evidence type="ECO:0000256" key="4">
    <source>
        <dbReference type="PROSITE-ProRule" id="PRU01248"/>
    </source>
</evidence>
<dbReference type="InterPro" id="IPR044068">
    <property type="entry name" value="CB"/>
</dbReference>
<keyword evidence="1" id="KW-0229">DNA integration</keyword>
<dbReference type="InterPro" id="IPR013762">
    <property type="entry name" value="Integrase-like_cat_sf"/>
</dbReference>
<organism evidence="7 8">
    <name type="scientific">Mesorhizobium sangaii</name>
    <dbReference type="NCBI Taxonomy" id="505389"/>
    <lineage>
        <taxon>Bacteria</taxon>
        <taxon>Pseudomonadati</taxon>
        <taxon>Pseudomonadota</taxon>
        <taxon>Alphaproteobacteria</taxon>
        <taxon>Hyphomicrobiales</taxon>
        <taxon>Phyllobacteriaceae</taxon>
        <taxon>Mesorhizobium</taxon>
    </lineage>
</organism>
<feature type="domain" description="Tyr recombinase" evidence="5">
    <location>
        <begin position="124"/>
        <end position="176"/>
    </location>
</feature>
<keyword evidence="8" id="KW-1185">Reference proteome</keyword>
<evidence type="ECO:0000313" key="7">
    <source>
        <dbReference type="EMBL" id="MBB6414361.1"/>
    </source>
</evidence>
<protein>
    <submittedName>
        <fullName evidence="7">Site-specific recombinase XerD</fullName>
    </submittedName>
</protein>
<evidence type="ECO:0000256" key="3">
    <source>
        <dbReference type="ARBA" id="ARBA00023172"/>
    </source>
</evidence>
<accession>A0A841PK09</accession>
<evidence type="ECO:0000256" key="2">
    <source>
        <dbReference type="ARBA" id="ARBA00023125"/>
    </source>
</evidence>
<gene>
    <name evidence="7" type="ORF">HNQ71_007071</name>
</gene>
<dbReference type="InterPro" id="IPR004107">
    <property type="entry name" value="Integrase_SAM-like_N"/>
</dbReference>
<dbReference type="GO" id="GO:0015074">
    <property type="term" value="P:DNA integration"/>
    <property type="evidence" value="ECO:0007669"/>
    <property type="project" value="UniProtKB-KW"/>
</dbReference>
<evidence type="ECO:0000313" key="8">
    <source>
        <dbReference type="Proteomes" id="UP000556329"/>
    </source>
</evidence>
<dbReference type="PROSITE" id="PS51898">
    <property type="entry name" value="TYR_RECOMBINASE"/>
    <property type="match status" value="1"/>
</dbReference>
<dbReference type="AlphaFoldDB" id="A0A841PK09"/>
<dbReference type="RefSeq" id="WP_184879463.1">
    <property type="nucleotide sequence ID" value="NZ_JACHEF010000021.1"/>
</dbReference>
<feature type="domain" description="Core-binding (CB)" evidence="6">
    <location>
        <begin position="7"/>
        <end position="100"/>
    </location>
</feature>
<dbReference type="InterPro" id="IPR011010">
    <property type="entry name" value="DNA_brk_join_enz"/>
</dbReference>
<evidence type="ECO:0000256" key="1">
    <source>
        <dbReference type="ARBA" id="ARBA00022908"/>
    </source>
</evidence>
<sequence length="176" mass="20358">MSQARSQTLFALLESFFTTYLPRQRGASPHTIRAYRDTIKLLLLFAAQRQNREVAALRLDDLDANMIVAFLDHLETTRSNSAATRNCRRAALRSFFKHLLRHDLDHALRYTQVLALPAKRARFRPAHYLEAPDIRAIIDAPDRQTRQGWRDHTLLLFLYNCGARVSEVTGLLWTDL</sequence>
<dbReference type="GO" id="GO:0006310">
    <property type="term" value="P:DNA recombination"/>
    <property type="evidence" value="ECO:0007669"/>
    <property type="project" value="UniProtKB-KW"/>
</dbReference>
<dbReference type="SUPFAM" id="SSF56349">
    <property type="entry name" value="DNA breaking-rejoining enzymes"/>
    <property type="match status" value="1"/>
</dbReference>
<reference evidence="7 8" key="1">
    <citation type="submission" date="2020-08" db="EMBL/GenBank/DDBJ databases">
        <title>Genomic Encyclopedia of Type Strains, Phase IV (KMG-IV): sequencing the most valuable type-strain genomes for metagenomic binning, comparative biology and taxonomic classification.</title>
        <authorList>
            <person name="Goeker M."/>
        </authorList>
    </citation>
    <scope>NUCLEOTIDE SEQUENCE [LARGE SCALE GENOMIC DNA]</scope>
    <source>
        <strain evidence="7 8">DSM 100039</strain>
    </source>
</reference>
<evidence type="ECO:0000259" key="6">
    <source>
        <dbReference type="PROSITE" id="PS51900"/>
    </source>
</evidence>
<dbReference type="Pfam" id="PF02899">
    <property type="entry name" value="Phage_int_SAM_1"/>
    <property type="match status" value="1"/>
</dbReference>
<evidence type="ECO:0000259" key="5">
    <source>
        <dbReference type="PROSITE" id="PS51898"/>
    </source>
</evidence>
<dbReference type="Proteomes" id="UP000556329">
    <property type="component" value="Unassembled WGS sequence"/>
</dbReference>
<dbReference type="PROSITE" id="PS51900">
    <property type="entry name" value="CB"/>
    <property type="match status" value="1"/>
</dbReference>
<name>A0A841PK09_9HYPH</name>
<dbReference type="EMBL" id="JACHEF010000021">
    <property type="protein sequence ID" value="MBB6414361.1"/>
    <property type="molecule type" value="Genomic_DNA"/>
</dbReference>
<dbReference type="GO" id="GO:0003677">
    <property type="term" value="F:DNA binding"/>
    <property type="evidence" value="ECO:0007669"/>
    <property type="project" value="UniProtKB-UniRule"/>
</dbReference>
<dbReference type="Gene3D" id="1.10.443.10">
    <property type="entry name" value="Intergrase catalytic core"/>
    <property type="match status" value="1"/>
</dbReference>
<dbReference type="InterPro" id="IPR002104">
    <property type="entry name" value="Integrase_catalytic"/>
</dbReference>
<comment type="caution">
    <text evidence="7">The sequence shown here is derived from an EMBL/GenBank/DDBJ whole genome shotgun (WGS) entry which is preliminary data.</text>
</comment>
<dbReference type="Gene3D" id="1.10.150.130">
    <property type="match status" value="1"/>
</dbReference>
<proteinExistence type="predicted"/>
<keyword evidence="2 4" id="KW-0238">DNA-binding</keyword>
<keyword evidence="3" id="KW-0233">DNA recombination</keyword>
<dbReference type="InterPro" id="IPR010998">
    <property type="entry name" value="Integrase_recombinase_N"/>
</dbReference>